<evidence type="ECO:0000313" key="2">
    <source>
        <dbReference type="Proteomes" id="UP000282741"/>
    </source>
</evidence>
<dbReference type="Proteomes" id="UP000282741">
    <property type="component" value="Chromosome"/>
</dbReference>
<sequence>MSLISRQPGCMLQTPQSLPPLPVEESHFHDVFGPIDLSHAAVLAQGGDRYVFEHPHDSCLLIKIMDMQARGIYLAKRPFKRWYKQFQREGAYRVYLNEFNEYVSSATRPSGVWRLPLARVLGVAQTNLGLGLLVEKIRDAQGGMAPSLRDLAGQGRYTGELASQLDRLIEDLADAHVVLHDLSPGNIAVGYNADGKHGLYLVDGFGVMPLIPFQAWSRRLNRRRILKKYAEMRAKLPVPQAG</sequence>
<dbReference type="Pfam" id="PF10707">
    <property type="entry name" value="YrbL-PhoP_reg"/>
    <property type="match status" value="1"/>
</dbReference>
<dbReference type="InterPro" id="IPR019647">
    <property type="entry name" value="PhoP_reg_network_YrbL"/>
</dbReference>
<reference evidence="2" key="1">
    <citation type="submission" date="2017-10" db="EMBL/GenBank/DDBJ databases">
        <title>Whole genome sequencing of various Bordetella species.</title>
        <authorList>
            <person name="Weigand M.R."/>
            <person name="Loparev V."/>
            <person name="Peng Y."/>
            <person name="Bowden K.E."/>
            <person name="Tondella M.L."/>
            <person name="Williams M.M."/>
        </authorList>
    </citation>
    <scope>NUCLEOTIDE SEQUENCE [LARGE SCALE GENOMIC DNA]</scope>
    <source>
        <strain evidence="2">H720</strain>
    </source>
</reference>
<accession>A0AAN1RXW8</accession>
<dbReference type="EMBL" id="CP024172">
    <property type="protein sequence ID" value="AZW18136.1"/>
    <property type="molecule type" value="Genomic_DNA"/>
</dbReference>
<dbReference type="AlphaFoldDB" id="A0AAN1RXW8"/>
<evidence type="ECO:0000313" key="1">
    <source>
        <dbReference type="EMBL" id="AZW18136.1"/>
    </source>
</evidence>
<proteinExistence type="predicted"/>
<protein>
    <recommendedName>
        <fullName evidence="3">PhoP regulatory network protein YrbL</fullName>
    </recommendedName>
</protein>
<organism evidence="1 2">
    <name type="scientific">Bordetella hinzii</name>
    <dbReference type="NCBI Taxonomy" id="103855"/>
    <lineage>
        <taxon>Bacteria</taxon>
        <taxon>Pseudomonadati</taxon>
        <taxon>Pseudomonadota</taxon>
        <taxon>Betaproteobacteria</taxon>
        <taxon>Burkholderiales</taxon>
        <taxon>Alcaligenaceae</taxon>
        <taxon>Bordetella</taxon>
    </lineage>
</organism>
<name>A0AAN1RXW8_9BORD</name>
<evidence type="ECO:0008006" key="3">
    <source>
        <dbReference type="Google" id="ProtNLM"/>
    </source>
</evidence>
<gene>
    <name evidence="1" type="ORF">CS347_15850</name>
</gene>